<organism evidence="15">
    <name type="scientific">Anisakis simplex</name>
    <name type="common">Herring worm</name>
    <dbReference type="NCBI Taxonomy" id="6269"/>
    <lineage>
        <taxon>Eukaryota</taxon>
        <taxon>Metazoa</taxon>
        <taxon>Ecdysozoa</taxon>
        <taxon>Nematoda</taxon>
        <taxon>Chromadorea</taxon>
        <taxon>Rhabditida</taxon>
        <taxon>Spirurina</taxon>
        <taxon>Ascaridomorpha</taxon>
        <taxon>Ascaridoidea</taxon>
        <taxon>Anisakidae</taxon>
        <taxon>Anisakis</taxon>
        <taxon>Anisakis simplex complex</taxon>
    </lineage>
</organism>
<evidence type="ECO:0000256" key="8">
    <source>
        <dbReference type="ARBA" id="ARBA00042850"/>
    </source>
</evidence>
<evidence type="ECO:0000256" key="7">
    <source>
        <dbReference type="ARBA" id="ARBA00042722"/>
    </source>
</evidence>
<evidence type="ECO:0000256" key="9">
    <source>
        <dbReference type="ARBA" id="ARBA00043187"/>
    </source>
</evidence>
<dbReference type="InterPro" id="IPR005502">
    <property type="entry name" value="Ribosyl_crysJ1"/>
</dbReference>
<name>A0A0M3JZA0_ANISI</name>
<dbReference type="Gene3D" id="1.10.4080.10">
    <property type="entry name" value="ADP-ribosylation/Crystallin J1"/>
    <property type="match status" value="1"/>
</dbReference>
<dbReference type="AlphaFoldDB" id="A0A0M3JZA0"/>
<comment type="catalytic activity">
    <reaction evidence="11">
        <text>alpha-NAD(+) + H2O = ADP-D-ribose + nicotinamide + H(+)</text>
        <dbReference type="Rhea" id="RHEA:68792"/>
        <dbReference type="ChEBI" id="CHEBI:15377"/>
        <dbReference type="ChEBI" id="CHEBI:15378"/>
        <dbReference type="ChEBI" id="CHEBI:17154"/>
        <dbReference type="ChEBI" id="CHEBI:57967"/>
        <dbReference type="ChEBI" id="CHEBI:77017"/>
    </reaction>
</comment>
<evidence type="ECO:0000256" key="10">
    <source>
        <dbReference type="ARBA" id="ARBA00043193"/>
    </source>
</evidence>
<gene>
    <name evidence="13" type="ORF">ASIM_LOCUS13244</name>
</gene>
<accession>A0A0M3JZA0</accession>
<evidence type="ECO:0000256" key="6">
    <source>
        <dbReference type="ARBA" id="ARBA00042471"/>
    </source>
</evidence>
<comment type="similarity">
    <text evidence="1">Belongs to the ADP-ribosylglycohydrolase family.</text>
</comment>
<reference evidence="13 14" key="2">
    <citation type="submission" date="2018-11" db="EMBL/GenBank/DDBJ databases">
        <authorList>
            <consortium name="Pathogen Informatics"/>
        </authorList>
    </citation>
    <scope>NUCLEOTIDE SEQUENCE [LARGE SCALE GENOMIC DNA]</scope>
</reference>
<comment type="cofactor">
    <cofactor evidence="12">
        <name>Mg(2+)</name>
        <dbReference type="ChEBI" id="CHEBI:18420"/>
    </cofactor>
    <text evidence="12">Binds 2 magnesium ions per subunit.</text>
</comment>
<dbReference type="GO" id="GO:0004649">
    <property type="term" value="F:poly(ADP-ribose) glycohydrolase activity"/>
    <property type="evidence" value="ECO:0007669"/>
    <property type="project" value="UniProtKB-EC"/>
</dbReference>
<dbReference type="InterPro" id="IPR036705">
    <property type="entry name" value="Ribosyl_crysJ1_sf"/>
</dbReference>
<evidence type="ECO:0000256" key="5">
    <source>
        <dbReference type="ARBA" id="ARBA00042398"/>
    </source>
</evidence>
<keyword evidence="12" id="KW-0460">Magnesium</keyword>
<dbReference type="EC" id="3.2.1.143" evidence="2"/>
<keyword evidence="12" id="KW-0479">Metal-binding</keyword>
<feature type="binding site" evidence="12">
    <location>
        <position position="287"/>
    </location>
    <ligand>
        <name>Mg(2+)</name>
        <dbReference type="ChEBI" id="CHEBI:18420"/>
        <label>1</label>
    </ligand>
</feature>
<feature type="binding site" evidence="12">
    <location>
        <position position="63"/>
    </location>
    <ligand>
        <name>Mg(2+)</name>
        <dbReference type="ChEBI" id="CHEBI:18420"/>
        <label>1</label>
    </ligand>
</feature>
<evidence type="ECO:0000313" key="13">
    <source>
        <dbReference type="EMBL" id="VDK49267.1"/>
    </source>
</evidence>
<dbReference type="SUPFAM" id="SSF101478">
    <property type="entry name" value="ADP-ribosylglycohydrolase"/>
    <property type="match status" value="1"/>
</dbReference>
<feature type="binding site" evidence="12">
    <location>
        <position position="62"/>
    </location>
    <ligand>
        <name>Mg(2+)</name>
        <dbReference type="ChEBI" id="CHEBI:18420"/>
        <label>1</label>
    </ligand>
</feature>
<reference evidence="15" key="1">
    <citation type="submission" date="2017-02" db="UniProtKB">
        <authorList>
            <consortium name="WormBaseParasite"/>
        </authorList>
    </citation>
    <scope>IDENTIFICATION</scope>
</reference>
<dbReference type="EMBL" id="UYRR01031344">
    <property type="protein sequence ID" value="VDK49267.1"/>
    <property type="molecule type" value="Genomic_DNA"/>
</dbReference>
<evidence type="ECO:0000256" key="4">
    <source>
        <dbReference type="ARBA" id="ARBA00041057"/>
    </source>
</evidence>
<evidence type="ECO:0000256" key="1">
    <source>
        <dbReference type="ARBA" id="ARBA00010702"/>
    </source>
</evidence>
<dbReference type="Proteomes" id="UP000267096">
    <property type="component" value="Unassembled WGS sequence"/>
</dbReference>
<dbReference type="PANTHER" id="PTHR16222">
    <property type="entry name" value="ADP-RIBOSYLGLYCOHYDROLASE"/>
    <property type="match status" value="1"/>
</dbReference>
<evidence type="ECO:0000313" key="14">
    <source>
        <dbReference type="Proteomes" id="UP000267096"/>
    </source>
</evidence>
<dbReference type="PANTHER" id="PTHR16222:SF24">
    <property type="entry name" value="ADP-RIBOSYLHYDROLASE ARH3"/>
    <property type="match status" value="1"/>
</dbReference>
<feature type="binding site" evidence="12">
    <location>
        <position position="284"/>
    </location>
    <ligand>
        <name>Mg(2+)</name>
        <dbReference type="ChEBI" id="CHEBI:18420"/>
        <label>1</label>
    </ligand>
</feature>
<evidence type="ECO:0000313" key="15">
    <source>
        <dbReference type="WBParaSite" id="ASIM_0001381601-mRNA-1"/>
    </source>
</evidence>
<dbReference type="OrthoDB" id="410104at2759"/>
<dbReference type="WBParaSite" id="ASIM_0001381601-mRNA-1">
    <property type="protein sequence ID" value="ASIM_0001381601-mRNA-1"/>
    <property type="gene ID" value="ASIM_0001381601"/>
</dbReference>
<evidence type="ECO:0000256" key="3">
    <source>
        <dbReference type="ARBA" id="ARBA00022801"/>
    </source>
</evidence>
<keyword evidence="14" id="KW-1185">Reference proteome</keyword>
<evidence type="ECO:0000256" key="2">
    <source>
        <dbReference type="ARBA" id="ARBA00012255"/>
    </source>
</evidence>
<dbReference type="Pfam" id="PF03747">
    <property type="entry name" value="ADP_ribosyl_GH"/>
    <property type="match status" value="1"/>
</dbReference>
<feature type="binding site" evidence="12">
    <location>
        <position position="64"/>
    </location>
    <ligand>
        <name>Mg(2+)</name>
        <dbReference type="ChEBI" id="CHEBI:18420"/>
        <label>1</label>
    </ligand>
</feature>
<sequence>MNRNKAIGCLYGQLIGDALGTRYEFLSAVNTQAKIKKDLDSKQQFLPILGGGPFKMTPGQITDDSEMAFSLAASLCRCKSFNAPDVACAYVAWQQSTPPDIGVATRNALEIKSRLPSNWIDTLDAKAKCAVHKEVIENVRQHNADSASNGCLMRISPIAIASAHLSVDKMKEMVREDCILTHCAPVCIDAVTAYVAAVRELINDRTPLEAFKAAVEISQNDTVKDILRCAKREAIPVKARGVLINGDTKMMGYIGVALQSAFHELLNAPSFYTGLLNAVSRGGDTDTNGCIVAAMLGRSFLELL</sequence>
<evidence type="ECO:0000256" key="12">
    <source>
        <dbReference type="PIRSR" id="PIRSR605502-1"/>
    </source>
</evidence>
<evidence type="ECO:0000256" key="11">
    <source>
        <dbReference type="ARBA" id="ARBA00049015"/>
    </source>
</evidence>
<feature type="binding site" evidence="12">
    <location>
        <position position="286"/>
    </location>
    <ligand>
        <name>Mg(2+)</name>
        <dbReference type="ChEBI" id="CHEBI:18420"/>
        <label>1</label>
    </ligand>
</feature>
<dbReference type="GO" id="GO:0046872">
    <property type="term" value="F:metal ion binding"/>
    <property type="evidence" value="ECO:0007669"/>
    <property type="project" value="UniProtKB-KW"/>
</dbReference>
<protein>
    <recommendedName>
        <fullName evidence="4">ADP-ribosylhydrolase ARH3</fullName>
        <ecNumber evidence="2">3.2.1.143</ecNumber>
    </recommendedName>
    <alternativeName>
        <fullName evidence="5">ADP-ribose glycohydrolase ARH3</fullName>
    </alternativeName>
    <alternativeName>
        <fullName evidence="6">ADP-ribosylhydrolase 3</fullName>
    </alternativeName>
    <alternativeName>
        <fullName evidence="9">O-acetyl-ADP-ribose deacetylase ARH3</fullName>
    </alternativeName>
    <alternativeName>
        <fullName evidence="10">Poly(ADP-ribose) glycohydrolase ARH3</fullName>
    </alternativeName>
    <alternativeName>
        <fullName evidence="8">[Protein ADP-ribosylarginine] hydrolase-like protein 2</fullName>
    </alternativeName>
    <alternativeName>
        <fullName evidence="7">[Protein ADP-ribosylserine] hydrolase</fullName>
    </alternativeName>
</protein>
<proteinExistence type="inferred from homology"/>
<dbReference type="InterPro" id="IPR050792">
    <property type="entry name" value="ADP-ribosylglycohydrolase"/>
</dbReference>
<keyword evidence="3" id="KW-0378">Hydrolase</keyword>